<proteinExistence type="predicted"/>
<evidence type="ECO:0000313" key="1">
    <source>
        <dbReference type="EMBL" id="GMH06597.1"/>
    </source>
</evidence>
<accession>A0AAD3XJ82</accession>
<sequence length="142" mass="14984">MSGAAMYGTGAAEVVSFAGDVGTGAAAISGPLDQPSPQLSHPLQCCSGINRAGSLSLICSIKKVDRIALRFKLRWPDDRVGRTSQSGAKTIYAGLIGLAELLVCTGDFIHSPSARQTPLGRETEENSWKRRLLGCQRPNSLA</sequence>
<organism evidence="1 2">
    <name type="scientific">Nepenthes gracilis</name>
    <name type="common">Slender pitcher plant</name>
    <dbReference type="NCBI Taxonomy" id="150966"/>
    <lineage>
        <taxon>Eukaryota</taxon>
        <taxon>Viridiplantae</taxon>
        <taxon>Streptophyta</taxon>
        <taxon>Embryophyta</taxon>
        <taxon>Tracheophyta</taxon>
        <taxon>Spermatophyta</taxon>
        <taxon>Magnoliopsida</taxon>
        <taxon>eudicotyledons</taxon>
        <taxon>Gunneridae</taxon>
        <taxon>Pentapetalae</taxon>
        <taxon>Caryophyllales</taxon>
        <taxon>Nepenthaceae</taxon>
        <taxon>Nepenthes</taxon>
    </lineage>
</organism>
<reference evidence="1" key="1">
    <citation type="submission" date="2023-05" db="EMBL/GenBank/DDBJ databases">
        <title>Nepenthes gracilis genome sequencing.</title>
        <authorList>
            <person name="Fukushima K."/>
        </authorList>
    </citation>
    <scope>NUCLEOTIDE SEQUENCE</scope>
    <source>
        <strain evidence="1">SING2019-196</strain>
    </source>
</reference>
<gene>
    <name evidence="1" type="ORF">Nepgr_008437</name>
</gene>
<dbReference type="AlphaFoldDB" id="A0AAD3XJ82"/>
<protein>
    <submittedName>
        <fullName evidence="1">Uncharacterized protein</fullName>
    </submittedName>
</protein>
<evidence type="ECO:0000313" key="2">
    <source>
        <dbReference type="Proteomes" id="UP001279734"/>
    </source>
</evidence>
<comment type="caution">
    <text evidence="1">The sequence shown here is derived from an EMBL/GenBank/DDBJ whole genome shotgun (WGS) entry which is preliminary data.</text>
</comment>
<name>A0AAD3XJ82_NEPGR</name>
<dbReference type="Proteomes" id="UP001279734">
    <property type="component" value="Unassembled WGS sequence"/>
</dbReference>
<dbReference type="EMBL" id="BSYO01000006">
    <property type="protein sequence ID" value="GMH06597.1"/>
    <property type="molecule type" value="Genomic_DNA"/>
</dbReference>
<keyword evidence="2" id="KW-1185">Reference proteome</keyword>